<dbReference type="Proteomes" id="UP000593802">
    <property type="component" value="Chromosome"/>
</dbReference>
<evidence type="ECO:0000313" key="2">
    <source>
        <dbReference type="Proteomes" id="UP000593802"/>
    </source>
</evidence>
<dbReference type="KEGG" id="eff:skT53_08220"/>
<keyword evidence="2" id="KW-1185">Reference proteome</keyword>
<gene>
    <name evidence="1" type="ORF">skT53_08220</name>
</gene>
<accession>A0A7I8D775</accession>
<protein>
    <submittedName>
        <fullName evidence="1">Uncharacterized protein</fullName>
    </submittedName>
</protein>
<dbReference type="AlphaFoldDB" id="A0A7I8D775"/>
<dbReference type="EMBL" id="AP023366">
    <property type="protein sequence ID" value="BCJ85837.1"/>
    <property type="molecule type" value="Genomic_DNA"/>
</dbReference>
<proteinExistence type="predicted"/>
<sequence>MNILALDPGHLTGLMYICWEGSDQSVRVLERGFFREKELRFVLGKLFRENPPDRILVERTQAHPVEGRTIRWLEQRKWLPYTVQPHLVHALLFGRLLGNRDEEGQRIRTQIAEQYGIKGVLSMHELDALLLVHFYLHEAEKRGADPEDPMWFYDVIRKQLTI</sequence>
<organism evidence="1 2">
    <name type="scientific">Effusibacillus dendaii</name>
    <dbReference type="NCBI Taxonomy" id="2743772"/>
    <lineage>
        <taxon>Bacteria</taxon>
        <taxon>Bacillati</taxon>
        <taxon>Bacillota</taxon>
        <taxon>Bacilli</taxon>
        <taxon>Bacillales</taxon>
        <taxon>Alicyclobacillaceae</taxon>
        <taxon>Effusibacillus</taxon>
    </lineage>
</organism>
<name>A0A7I8D775_9BACL</name>
<reference evidence="1 2" key="1">
    <citation type="submission" date="2020-08" db="EMBL/GenBank/DDBJ databases">
        <title>Complete Genome Sequence of Effusibacillus dendaii Strain skT53, Isolated from Farmland soil.</title>
        <authorList>
            <person name="Konishi T."/>
            <person name="Kawasaki H."/>
        </authorList>
    </citation>
    <scope>NUCLEOTIDE SEQUENCE [LARGE SCALE GENOMIC DNA]</scope>
    <source>
        <strain evidence="2">skT53</strain>
    </source>
</reference>
<evidence type="ECO:0000313" key="1">
    <source>
        <dbReference type="EMBL" id="BCJ85837.1"/>
    </source>
</evidence>